<keyword evidence="3" id="KW-1185">Reference proteome</keyword>
<accession>A0ABY8EKY1</accession>
<gene>
    <name evidence="2" type="ORF">GLX27_000117</name>
</gene>
<dbReference type="Pfam" id="PF06159">
    <property type="entry name" value="TRAPPC13_N"/>
    <property type="match status" value="1"/>
</dbReference>
<organism evidence="2 3">
    <name type="scientific">Malassezia furfur</name>
    <name type="common">Pityriasis versicolor infection agent</name>
    <name type="synonym">Pityrosporum furfur</name>
    <dbReference type="NCBI Taxonomy" id="55194"/>
    <lineage>
        <taxon>Eukaryota</taxon>
        <taxon>Fungi</taxon>
        <taxon>Dikarya</taxon>
        <taxon>Basidiomycota</taxon>
        <taxon>Ustilaginomycotina</taxon>
        <taxon>Malasseziomycetes</taxon>
        <taxon>Malasseziales</taxon>
        <taxon>Malasseziaceae</taxon>
        <taxon>Malassezia</taxon>
    </lineage>
</organism>
<protein>
    <recommendedName>
        <fullName evidence="1">Trafficking protein particle complex subunit 13 N-terminal domain-containing protein</fullName>
    </recommendedName>
</protein>
<reference evidence="2 3" key="1">
    <citation type="journal article" date="2020" name="Elife">
        <title>Loss of centromere function drives karyotype evolution in closely related Malassezia species.</title>
        <authorList>
            <person name="Sankaranarayanan S.R."/>
            <person name="Ianiri G."/>
            <person name="Coelho M.A."/>
            <person name="Reza M.H."/>
            <person name="Thimmappa B.C."/>
            <person name="Ganguly P."/>
            <person name="Vadnala R.N."/>
            <person name="Sun S."/>
            <person name="Siddharthan R."/>
            <person name="Tellgren-Roth C."/>
            <person name="Dawson T.L."/>
            <person name="Heitman J."/>
            <person name="Sanyal K."/>
        </authorList>
    </citation>
    <scope>NUCLEOTIDE SEQUENCE [LARGE SCALE GENOMIC DNA]</scope>
    <source>
        <strain evidence="2">CBS14141</strain>
    </source>
</reference>
<dbReference type="InterPro" id="IPR010378">
    <property type="entry name" value="TRAPPC13"/>
</dbReference>
<name>A0ABY8EKY1_MALFU</name>
<evidence type="ECO:0000259" key="1">
    <source>
        <dbReference type="Pfam" id="PF06159"/>
    </source>
</evidence>
<dbReference type="PANTHER" id="PTHR13134:SF3">
    <property type="entry name" value="TRAFFICKING PROTEIN PARTICLE COMPLEX SUBUNIT 13"/>
    <property type="match status" value="1"/>
</dbReference>
<dbReference type="EMBL" id="CP046234">
    <property type="protein sequence ID" value="WFD45497.1"/>
    <property type="molecule type" value="Genomic_DNA"/>
</dbReference>
<dbReference type="Proteomes" id="UP000818624">
    <property type="component" value="Chromosome 1"/>
</dbReference>
<feature type="domain" description="Trafficking protein particle complex subunit 13 N-terminal" evidence="1">
    <location>
        <begin position="10"/>
        <end position="202"/>
    </location>
</feature>
<evidence type="ECO:0000313" key="2">
    <source>
        <dbReference type="EMBL" id="WFD45497.1"/>
    </source>
</evidence>
<dbReference type="InterPro" id="IPR055427">
    <property type="entry name" value="TRAPPC13_N"/>
</dbReference>
<dbReference type="PANTHER" id="PTHR13134">
    <property type="entry name" value="TRAFFICKING PROTEIN PARTICLE COMPLEX SUBUNIT 13"/>
    <property type="match status" value="1"/>
</dbReference>
<sequence>MDAEAAPAPLVVKVMRMSAPVLATHAVPVFETARESGAAVPAASSVEPYDAATWDAVLETYARGSDAPLAHAAPTLRDVPYTDHLVLPSSFGVVAAGEVFSVLVTVVNESDHRVDGVHLQVDIQRSSTDTAPAREWTLAHAPSGAAGAPLAVCALESRAQLSAVVRHEIGLMAPHAVVCRVRYDRAGSTPEHWMTKVYKFAVHPSPLALHATAHGNRAGVMDVSPAMRERAYVQVQAHNVSVRPVAIEDVDIVSDAWDVALLDAPDAGSTAQHLHPKDVRQWLLALTPRNPAALEAATLEQLGAAPLEKPWVGVAHPLGTVQVRWRVPHGSAGTARLGPIARVINVPSAVALGDARVDARLVVRVTLEKPAHAEALVPCTCTVRVSLVDLHARGAAPPACRLALEPVAGTWTEVSLLGPATIPVTPDEAVQVAMVPLRGGVVRGGGMVLRLYEYAQAIDMDPPRVLREWPCFVELVARAAP</sequence>
<evidence type="ECO:0000313" key="3">
    <source>
        <dbReference type="Proteomes" id="UP000818624"/>
    </source>
</evidence>
<proteinExistence type="predicted"/>